<reference evidence="3" key="1">
    <citation type="submission" date="2019-06" db="EMBL/GenBank/DDBJ databases">
        <title>Gordonia isolated from sludge of a wastewater treatment plant.</title>
        <authorList>
            <person name="Tamura T."/>
            <person name="Aoyama K."/>
            <person name="Kang Y."/>
            <person name="Saito S."/>
            <person name="Akiyama N."/>
            <person name="Yazawa K."/>
            <person name="Gonoi T."/>
            <person name="Mikami Y."/>
        </authorList>
    </citation>
    <scope>NUCLEOTIDE SEQUENCE [LARGE SCALE GENOMIC DNA]</scope>
    <source>
        <strain evidence="3">NBRC 107697</strain>
    </source>
</reference>
<dbReference type="EMBL" id="BJOU01000001">
    <property type="protein sequence ID" value="GED96686.1"/>
    <property type="molecule type" value="Genomic_DNA"/>
</dbReference>
<name>A0A7M3SVL2_9ACTN</name>
<dbReference type="Pfam" id="PF13761">
    <property type="entry name" value="DUF4166"/>
    <property type="match status" value="1"/>
</dbReference>
<proteinExistence type="predicted"/>
<dbReference type="RefSeq" id="WP_161926120.1">
    <property type="nucleotide sequence ID" value="NZ_BJOU01000001.1"/>
</dbReference>
<sequence>MTPVYRAALGSEFDRLHPNLQWRYGIDSTAGVAQMMTGLIESIYITAALPPPMVWYYGKRNAMPSKTSRMLPFKAGNYCYRDELGRECLAVLRTFDYSTGERHLNSVIVDGVDGFVDYFGDGPELLYPIEPSVTKDGSLLLESGPVRWLRGPKFAMRGPFVAQMKYLEGWDEEHQRFRCDATVRNPVIGEVLHYRGWFTAVDKPITMADIPDEAWPYKLIDRES</sequence>
<organism evidence="2 3">
    <name type="scientific">Gordonia crocea</name>
    <dbReference type="NCBI Taxonomy" id="589162"/>
    <lineage>
        <taxon>Bacteria</taxon>
        <taxon>Bacillati</taxon>
        <taxon>Actinomycetota</taxon>
        <taxon>Actinomycetes</taxon>
        <taxon>Mycobacteriales</taxon>
        <taxon>Gordoniaceae</taxon>
        <taxon>Gordonia</taxon>
    </lineage>
</organism>
<comment type="caution">
    <text evidence="2">The sequence shown here is derived from an EMBL/GenBank/DDBJ whole genome shotgun (WGS) entry which is preliminary data.</text>
</comment>
<feature type="domain" description="DUF4166" evidence="1">
    <location>
        <begin position="16"/>
        <end position="198"/>
    </location>
</feature>
<keyword evidence="3" id="KW-1185">Reference proteome</keyword>
<evidence type="ECO:0000259" key="1">
    <source>
        <dbReference type="Pfam" id="PF13761"/>
    </source>
</evidence>
<dbReference type="OrthoDB" id="2448833at2"/>
<evidence type="ECO:0000313" key="2">
    <source>
        <dbReference type="EMBL" id="GED96686.1"/>
    </source>
</evidence>
<dbReference type="AlphaFoldDB" id="A0A7M3SVL2"/>
<protein>
    <recommendedName>
        <fullName evidence="1">DUF4166 domain-containing protein</fullName>
    </recommendedName>
</protein>
<dbReference type="InterPro" id="IPR025311">
    <property type="entry name" value="DUF4166"/>
</dbReference>
<evidence type="ECO:0000313" key="3">
    <source>
        <dbReference type="Proteomes" id="UP000444980"/>
    </source>
</evidence>
<accession>A0A7M3SVL2</accession>
<gene>
    <name evidence="2" type="ORF">nbrc107697_07250</name>
</gene>
<dbReference type="Proteomes" id="UP000444980">
    <property type="component" value="Unassembled WGS sequence"/>
</dbReference>